<comment type="caution">
    <text evidence="6">Lacks conserved residue(s) required for the propagation of feature annotation.</text>
</comment>
<dbReference type="EMBL" id="BAAAEM010000002">
    <property type="protein sequence ID" value="GAA0468620.1"/>
    <property type="molecule type" value="Genomic_DNA"/>
</dbReference>
<dbReference type="Proteomes" id="UP001500713">
    <property type="component" value="Unassembled WGS sequence"/>
</dbReference>
<dbReference type="RefSeq" id="WP_229953792.1">
    <property type="nucleotide sequence ID" value="NZ_BAAAEM010000002.1"/>
</dbReference>
<evidence type="ECO:0000259" key="7">
    <source>
        <dbReference type="Pfam" id="PF09335"/>
    </source>
</evidence>
<keyword evidence="9" id="KW-1185">Reference proteome</keyword>
<comment type="caution">
    <text evidence="8">The sequence shown here is derived from an EMBL/GenBank/DDBJ whole genome shotgun (WGS) entry which is preliminary data.</text>
</comment>
<reference evidence="9" key="1">
    <citation type="journal article" date="2019" name="Int. J. Syst. Evol. Microbiol.">
        <title>The Global Catalogue of Microorganisms (GCM) 10K type strain sequencing project: providing services to taxonomists for standard genome sequencing and annotation.</title>
        <authorList>
            <consortium name="The Broad Institute Genomics Platform"/>
            <consortium name="The Broad Institute Genome Sequencing Center for Infectious Disease"/>
            <person name="Wu L."/>
            <person name="Ma J."/>
        </authorList>
    </citation>
    <scope>NUCLEOTIDE SEQUENCE [LARGE SCALE GENOMIC DNA]</scope>
    <source>
        <strain evidence="9">JCM 14162</strain>
    </source>
</reference>
<evidence type="ECO:0000256" key="6">
    <source>
        <dbReference type="RuleBase" id="RU366058"/>
    </source>
</evidence>
<keyword evidence="2 6" id="KW-1003">Cell membrane</keyword>
<sequence>MKPLLKVMVVLTLIFASTFILGRVLGILTVENVRWLLEEAQQVDPTYVIAAVILLLFIDLFVAVPTLTITLLAGYFLGFPLGMASALTGTTLAVLGGYWISQRYGDRALGFLVKDEEERSKMAQAFARSGPAMIMLARSAPMIPEVTACMAGVTRMPLLRYLVFYALGTVPYVGIAAYAGSISTLNDPKPAIFAALGLYATLWIGWFVYQRVEAKNKRSNQYS</sequence>
<keyword evidence="3 6" id="KW-0812">Transmembrane</keyword>
<feature type="domain" description="VTT" evidence="7">
    <location>
        <begin position="64"/>
        <end position="181"/>
    </location>
</feature>
<proteinExistence type="inferred from homology"/>
<evidence type="ECO:0000256" key="1">
    <source>
        <dbReference type="ARBA" id="ARBA00004651"/>
    </source>
</evidence>
<protein>
    <recommendedName>
        <fullName evidence="6">TVP38/TMEM64 family membrane protein</fullName>
    </recommendedName>
</protein>
<dbReference type="InterPro" id="IPR032816">
    <property type="entry name" value="VTT_dom"/>
</dbReference>
<feature type="transmembrane region" description="Helical" evidence="6">
    <location>
        <begin position="158"/>
        <end position="179"/>
    </location>
</feature>
<keyword evidence="4 6" id="KW-1133">Transmembrane helix</keyword>
<feature type="transmembrane region" description="Helical" evidence="6">
    <location>
        <begin position="191"/>
        <end position="209"/>
    </location>
</feature>
<evidence type="ECO:0000313" key="9">
    <source>
        <dbReference type="Proteomes" id="UP001500713"/>
    </source>
</evidence>
<dbReference type="PANTHER" id="PTHR12677:SF59">
    <property type="entry name" value="GOLGI APPARATUS MEMBRANE PROTEIN TVP38-RELATED"/>
    <property type="match status" value="1"/>
</dbReference>
<evidence type="ECO:0000256" key="2">
    <source>
        <dbReference type="ARBA" id="ARBA00022475"/>
    </source>
</evidence>
<evidence type="ECO:0000313" key="8">
    <source>
        <dbReference type="EMBL" id="GAA0468620.1"/>
    </source>
</evidence>
<evidence type="ECO:0000256" key="5">
    <source>
        <dbReference type="ARBA" id="ARBA00023136"/>
    </source>
</evidence>
<name>A0ABP3K0J8_9SPHN</name>
<comment type="similarity">
    <text evidence="6">Belongs to the TVP38/TMEM64 family.</text>
</comment>
<dbReference type="Pfam" id="PF09335">
    <property type="entry name" value="VTT_dom"/>
    <property type="match status" value="1"/>
</dbReference>
<evidence type="ECO:0000256" key="4">
    <source>
        <dbReference type="ARBA" id="ARBA00022989"/>
    </source>
</evidence>
<evidence type="ECO:0000256" key="3">
    <source>
        <dbReference type="ARBA" id="ARBA00022692"/>
    </source>
</evidence>
<dbReference type="InterPro" id="IPR015414">
    <property type="entry name" value="TMEM64"/>
</dbReference>
<feature type="transmembrane region" description="Helical" evidence="6">
    <location>
        <begin position="50"/>
        <end position="77"/>
    </location>
</feature>
<comment type="subcellular location">
    <subcellularLocation>
        <location evidence="1 6">Cell membrane</location>
        <topology evidence="1 6">Multi-pass membrane protein</topology>
    </subcellularLocation>
</comment>
<organism evidence="8 9">
    <name type="scientific">Parasphingorhabdus litoris</name>
    <dbReference type="NCBI Taxonomy" id="394733"/>
    <lineage>
        <taxon>Bacteria</taxon>
        <taxon>Pseudomonadati</taxon>
        <taxon>Pseudomonadota</taxon>
        <taxon>Alphaproteobacteria</taxon>
        <taxon>Sphingomonadales</taxon>
        <taxon>Sphingomonadaceae</taxon>
        <taxon>Parasphingorhabdus</taxon>
    </lineage>
</organism>
<gene>
    <name evidence="8" type="ORF">GCM10009096_06920</name>
</gene>
<keyword evidence="5 6" id="KW-0472">Membrane</keyword>
<accession>A0ABP3K0J8</accession>
<dbReference type="PANTHER" id="PTHR12677">
    <property type="entry name" value="GOLGI APPARATUS MEMBRANE PROTEIN TVP38-RELATED"/>
    <property type="match status" value="1"/>
</dbReference>